<evidence type="ECO:0000256" key="5">
    <source>
        <dbReference type="RuleBase" id="RU000414"/>
    </source>
</evidence>
<dbReference type="PRINTS" id="PR01703">
    <property type="entry name" value="MNSODISMTASE"/>
</dbReference>
<sequence>MNRNEFLKLSGLGLVASRINVLENAPFSLPTLGYSYDALEPHIDKLTMEIHHSRHHKAYVDNLNKAVGTSSKSIEELLATISTQPVTVRNNGGGHWNHSFFWQLLAPATGKQPSAALIKQIQADFGSLDTFKTEFAKAATSRFGSGWAWLTWNGSKLVISSTANQDNPLMDVAEVKGKPILALDVWEHAYYLKYQNKRADYIAAFWNVVNWDFVSRQFESK</sequence>
<dbReference type="InterPro" id="IPR019833">
    <property type="entry name" value="Mn/Fe_SOD_BS"/>
</dbReference>
<dbReference type="InterPro" id="IPR036324">
    <property type="entry name" value="Mn/Fe_SOD_N_sf"/>
</dbReference>
<evidence type="ECO:0000313" key="8">
    <source>
        <dbReference type="EMBL" id="MFD3393567.1"/>
    </source>
</evidence>
<keyword evidence="9" id="KW-1185">Reference proteome</keyword>
<dbReference type="InterPro" id="IPR001189">
    <property type="entry name" value="Mn/Fe_SOD"/>
</dbReference>
<feature type="domain" description="Manganese/iron superoxide dismutase N-terminal" evidence="6">
    <location>
        <begin position="27"/>
        <end position="105"/>
    </location>
</feature>
<dbReference type="InterPro" id="IPR036314">
    <property type="entry name" value="SOD_C_sf"/>
</dbReference>
<evidence type="ECO:0000256" key="3">
    <source>
        <dbReference type="ARBA" id="ARBA00022723"/>
    </source>
</evidence>
<comment type="similarity">
    <text evidence="1 5">Belongs to the iron/manganese superoxide dismutase family.</text>
</comment>
<accession>A0ABW6D9G9</accession>
<dbReference type="InterPro" id="IPR019832">
    <property type="entry name" value="Mn/Fe_SOD_C"/>
</dbReference>
<dbReference type="GO" id="GO:0004784">
    <property type="term" value="F:superoxide dismutase activity"/>
    <property type="evidence" value="ECO:0007669"/>
    <property type="project" value="UniProtKB-EC"/>
</dbReference>
<proteinExistence type="inferred from homology"/>
<comment type="function">
    <text evidence="5">Destroys radicals which are normally produced within the cells and which are toxic to biological systems.</text>
</comment>
<dbReference type="InterPro" id="IPR019831">
    <property type="entry name" value="Mn/Fe_SOD_N"/>
</dbReference>
<keyword evidence="4 5" id="KW-0560">Oxidoreductase</keyword>
<name>A0ABW6D9G9_9BACT</name>
<evidence type="ECO:0000256" key="4">
    <source>
        <dbReference type="ARBA" id="ARBA00023002"/>
    </source>
</evidence>
<reference evidence="8 9" key="1">
    <citation type="submission" date="2024-03" db="EMBL/GenBank/DDBJ databases">
        <title>Aquirufa genome sequencing.</title>
        <authorList>
            <person name="Pitt A."/>
            <person name="Hahn M.W."/>
        </authorList>
    </citation>
    <scope>NUCLEOTIDE SEQUENCE [LARGE SCALE GENOMIC DNA]</scope>
    <source>
        <strain evidence="8 9">OSTEICH-129V</strain>
    </source>
</reference>
<dbReference type="Proteomes" id="UP001598138">
    <property type="component" value="Unassembled WGS sequence"/>
</dbReference>
<evidence type="ECO:0000259" key="7">
    <source>
        <dbReference type="Pfam" id="PF02777"/>
    </source>
</evidence>
<dbReference type="EMBL" id="JBBKXZ010000001">
    <property type="protein sequence ID" value="MFD3393567.1"/>
    <property type="molecule type" value="Genomic_DNA"/>
</dbReference>
<feature type="domain" description="Manganese/iron superoxide dismutase C-terminal" evidence="7">
    <location>
        <begin position="114"/>
        <end position="216"/>
    </location>
</feature>
<dbReference type="SUPFAM" id="SSF54719">
    <property type="entry name" value="Fe,Mn superoxide dismutase (SOD), C-terminal domain"/>
    <property type="match status" value="1"/>
</dbReference>
<protein>
    <recommendedName>
        <fullName evidence="2 5">Superoxide dismutase</fullName>
        <ecNumber evidence="2 5">1.15.1.1</ecNumber>
    </recommendedName>
</protein>
<dbReference type="RefSeq" id="WP_377982315.1">
    <property type="nucleotide sequence ID" value="NZ_JBBKXZ010000001.1"/>
</dbReference>
<organism evidence="8 9">
    <name type="scientific">Aquirufa avitistagni</name>
    <dbReference type="NCBI Taxonomy" id="3104728"/>
    <lineage>
        <taxon>Bacteria</taxon>
        <taxon>Pseudomonadati</taxon>
        <taxon>Bacteroidota</taxon>
        <taxon>Cytophagia</taxon>
        <taxon>Cytophagales</taxon>
        <taxon>Flectobacillaceae</taxon>
        <taxon>Aquirufa</taxon>
    </lineage>
</organism>
<dbReference type="PROSITE" id="PS00088">
    <property type="entry name" value="SOD_MN"/>
    <property type="match status" value="1"/>
</dbReference>
<keyword evidence="3 5" id="KW-0479">Metal-binding</keyword>
<evidence type="ECO:0000256" key="2">
    <source>
        <dbReference type="ARBA" id="ARBA00012682"/>
    </source>
</evidence>
<comment type="catalytic activity">
    <reaction evidence="5">
        <text>2 superoxide + 2 H(+) = H2O2 + O2</text>
        <dbReference type="Rhea" id="RHEA:20696"/>
        <dbReference type="ChEBI" id="CHEBI:15378"/>
        <dbReference type="ChEBI" id="CHEBI:15379"/>
        <dbReference type="ChEBI" id="CHEBI:16240"/>
        <dbReference type="ChEBI" id="CHEBI:18421"/>
        <dbReference type="EC" id="1.15.1.1"/>
    </reaction>
</comment>
<comment type="caution">
    <text evidence="8">The sequence shown here is derived from an EMBL/GenBank/DDBJ whole genome shotgun (WGS) entry which is preliminary data.</text>
</comment>
<dbReference type="Gene3D" id="3.55.40.20">
    <property type="entry name" value="Iron/manganese superoxide dismutase, C-terminal domain"/>
    <property type="match status" value="1"/>
</dbReference>
<dbReference type="Pfam" id="PF02777">
    <property type="entry name" value="Sod_Fe_C"/>
    <property type="match status" value="1"/>
</dbReference>
<dbReference type="Pfam" id="PF00081">
    <property type="entry name" value="Sod_Fe_N"/>
    <property type="match status" value="1"/>
</dbReference>
<evidence type="ECO:0000313" key="9">
    <source>
        <dbReference type="Proteomes" id="UP001598138"/>
    </source>
</evidence>
<dbReference type="EC" id="1.15.1.1" evidence="2 5"/>
<evidence type="ECO:0000259" key="6">
    <source>
        <dbReference type="Pfam" id="PF00081"/>
    </source>
</evidence>
<dbReference type="PANTHER" id="PTHR43595:SF2">
    <property type="entry name" value="SMALL RIBOSOMAL SUBUNIT PROTEIN MS42"/>
    <property type="match status" value="1"/>
</dbReference>
<dbReference type="PIRSF" id="PIRSF000349">
    <property type="entry name" value="SODismutase"/>
    <property type="match status" value="1"/>
</dbReference>
<dbReference type="Gene3D" id="1.10.287.990">
    <property type="entry name" value="Fe,Mn superoxide dismutase (SOD) domain"/>
    <property type="match status" value="1"/>
</dbReference>
<dbReference type="SUPFAM" id="SSF46609">
    <property type="entry name" value="Fe,Mn superoxide dismutase (SOD), N-terminal domain"/>
    <property type="match status" value="1"/>
</dbReference>
<evidence type="ECO:0000256" key="1">
    <source>
        <dbReference type="ARBA" id="ARBA00008714"/>
    </source>
</evidence>
<dbReference type="PANTHER" id="PTHR43595">
    <property type="entry name" value="37S RIBOSOMAL PROTEIN S26, MITOCHONDRIAL"/>
    <property type="match status" value="1"/>
</dbReference>
<gene>
    <name evidence="8" type="ORF">U0R10_02930</name>
</gene>